<reference evidence="3" key="1">
    <citation type="submission" date="2006-10" db="EMBL/GenBank/DDBJ databases">
        <authorList>
            <person name="Amadeo P."/>
            <person name="Zhao Q."/>
            <person name="Wortman J."/>
            <person name="Fraser-Liggett C."/>
            <person name="Carlton J."/>
        </authorList>
    </citation>
    <scope>NUCLEOTIDE SEQUENCE</scope>
    <source>
        <strain evidence="3">G3</strain>
    </source>
</reference>
<dbReference type="SUPFAM" id="SSF54001">
    <property type="entry name" value="Cysteine proteinases"/>
    <property type="match status" value="1"/>
</dbReference>
<dbReference type="PROSITE" id="PS00973">
    <property type="entry name" value="USP_2"/>
    <property type="match status" value="1"/>
</dbReference>
<feature type="compositionally biased region" description="Basic and acidic residues" evidence="1">
    <location>
        <begin position="235"/>
        <end position="249"/>
    </location>
</feature>
<dbReference type="OrthoDB" id="289038at2759"/>
<organism evidence="3 4">
    <name type="scientific">Trichomonas vaginalis (strain ATCC PRA-98 / G3)</name>
    <dbReference type="NCBI Taxonomy" id="412133"/>
    <lineage>
        <taxon>Eukaryota</taxon>
        <taxon>Metamonada</taxon>
        <taxon>Parabasalia</taxon>
        <taxon>Trichomonadida</taxon>
        <taxon>Trichomonadidae</taxon>
        <taxon>Trichomonas</taxon>
    </lineage>
</organism>
<dbReference type="KEGG" id="tva:5467651"/>
<dbReference type="eggNOG" id="KOG1863">
    <property type="taxonomic scope" value="Eukaryota"/>
</dbReference>
<sequence length="1147" mass="132387">MDGDAIYLTSDDQQISTAEGDETFFDLEDSDRHITLNFTLGYESEKLNVFTEYSTGELTPDFIYTFKIVNHLNSEYSLKKVIKKNFKHNHNESFQLPDKLTKSNGFIKDDHITLSVSVLLRDNILIRSQSSSAVTSRLNSPQVPKFLPEKEINIQEIQENIPKLQLDIPKLQTESKNTISDSDSDVIEVTAIKKSHRPSSMTFSSDSSDSFNFIRKNSQNSEKPSQTNKTTTGKSQEDTKILQKNSKNDDESDSFDLELENDEEIKENKKEIPSKFETSSDDISFNFNSQNDTKSDILNSTSNAPFSGLINRGTTCYINVWLQILFHLPIFRLHVFKSDNENDSEFLNSLRRLFYKMMIEPTGSQNPKQLIDSFGWDTGILSTQHDSIEFFTLLISSLPNSLKKIVDDLFEGKLKQKIYKDDKMLTKSNQDFLTLSLDVKTAQNLTESLQKFSEKAKLQDYNGQKDCEMETTIKKPPKILIVHLNRFSFDEKGVIKLNDEFKFDEKFIYKTAEYQLFSVIVHSGSPNSGHYYCYIKPQMKDDFVLFNDTEVKFCSKREMIENNFGGKIFSAYVLVYISTIEINSIFVDVDINEIDKTKFEEMLNLNVFFDKDIDFSAKSGYLSYINRFPLHLKIPVSETIENIIPKLKINPKIDNLTENDKYLSKIVSDFNEGKLLDLKNISEENLRYFSLENEISLGNELQKSDKISVLEETKGVIILQNFPKKYIFPVLIYEPSLICPLRLFTILNLDEIDIKVSDVISISFSDKSVKTDNISLSVSNATLSFKTLINSQKLSEINLKNGQIFILSSKTGNFDLDNTVKNCFSFDDRCKFNISFDENQNNLTFDTLHENMTNCQIYPKKLSLFMSIMKESFKITLTFNNEITKDVYLLPDCNFGTFYDILQNIFGKRYEISKEKTTLFFFSSNSFTPIYYKFEDLVRKCLFQNKSYKVMSMNGISLLSQKSFFRVIALVVNGPIIVKESEFLVTSLFTVDGILDELYERNLISSNKYKVLAMKENVFRFADETVYVSFYSNPFRVFSILSKDVLILTVFYFTRENSTLREYDKKLPFPVEIKPADTFLALREQLKEKYQLDTTGNKLFKVSYGIYGNIEASSVNDDEYIMKAVNIEKERVGIEIVISNTLKLHQL</sequence>
<dbReference type="Proteomes" id="UP000001542">
    <property type="component" value="Unassembled WGS sequence"/>
</dbReference>
<gene>
    <name evidence="3" type="ORF">TVAG_457330</name>
</gene>
<dbReference type="GO" id="GO:0004843">
    <property type="term" value="F:cysteine-type deubiquitinase activity"/>
    <property type="evidence" value="ECO:0000318"/>
    <property type="project" value="GO_Central"/>
</dbReference>
<evidence type="ECO:0000313" key="3">
    <source>
        <dbReference type="EMBL" id="EAY22098.1"/>
    </source>
</evidence>
<dbReference type="SMR" id="A2DC57"/>
<dbReference type="RefSeq" id="XP_001583084.1">
    <property type="nucleotide sequence ID" value="XM_001583034.1"/>
</dbReference>
<evidence type="ECO:0000259" key="2">
    <source>
        <dbReference type="PROSITE" id="PS50235"/>
    </source>
</evidence>
<name>A2DC57_TRIV3</name>
<dbReference type="PROSITE" id="PS50235">
    <property type="entry name" value="USP_3"/>
    <property type="match status" value="1"/>
</dbReference>
<accession>A2DC57</accession>
<dbReference type="Pfam" id="PF00443">
    <property type="entry name" value="UCH"/>
    <property type="match status" value="1"/>
</dbReference>
<dbReference type="InterPro" id="IPR028889">
    <property type="entry name" value="USP"/>
</dbReference>
<feature type="compositionally biased region" description="Polar residues" evidence="1">
    <location>
        <begin position="215"/>
        <end position="234"/>
    </location>
</feature>
<dbReference type="InterPro" id="IPR001394">
    <property type="entry name" value="Peptidase_C19_UCH"/>
</dbReference>
<dbReference type="VEuPathDB" id="TrichDB:TVAG_457330"/>
<reference evidence="3" key="2">
    <citation type="journal article" date="2007" name="Science">
        <title>Draft genome sequence of the sexually transmitted pathogen Trichomonas vaginalis.</title>
        <authorList>
            <person name="Carlton J.M."/>
            <person name="Hirt R.P."/>
            <person name="Silva J.C."/>
            <person name="Delcher A.L."/>
            <person name="Schatz M."/>
            <person name="Zhao Q."/>
            <person name="Wortman J.R."/>
            <person name="Bidwell S.L."/>
            <person name="Alsmark U.C.M."/>
            <person name="Besteiro S."/>
            <person name="Sicheritz-Ponten T."/>
            <person name="Noel C.J."/>
            <person name="Dacks J.B."/>
            <person name="Foster P.G."/>
            <person name="Simillion C."/>
            <person name="Van de Peer Y."/>
            <person name="Miranda-Saavedra D."/>
            <person name="Barton G.J."/>
            <person name="Westrop G.D."/>
            <person name="Mueller S."/>
            <person name="Dessi D."/>
            <person name="Fiori P.L."/>
            <person name="Ren Q."/>
            <person name="Paulsen I."/>
            <person name="Zhang H."/>
            <person name="Bastida-Corcuera F.D."/>
            <person name="Simoes-Barbosa A."/>
            <person name="Brown M.T."/>
            <person name="Hayes R.D."/>
            <person name="Mukherjee M."/>
            <person name="Okumura C.Y."/>
            <person name="Schneider R."/>
            <person name="Smith A.J."/>
            <person name="Vanacova S."/>
            <person name="Villalvazo M."/>
            <person name="Haas B.J."/>
            <person name="Pertea M."/>
            <person name="Feldblyum T.V."/>
            <person name="Utterback T.R."/>
            <person name="Shu C.L."/>
            <person name="Osoegawa K."/>
            <person name="de Jong P.J."/>
            <person name="Hrdy I."/>
            <person name="Horvathova L."/>
            <person name="Zubacova Z."/>
            <person name="Dolezal P."/>
            <person name="Malik S.B."/>
            <person name="Logsdon J.M. Jr."/>
            <person name="Henze K."/>
            <person name="Gupta A."/>
            <person name="Wang C.C."/>
            <person name="Dunne R.L."/>
            <person name="Upcroft J.A."/>
            <person name="Upcroft P."/>
            <person name="White O."/>
            <person name="Salzberg S.L."/>
            <person name="Tang P."/>
            <person name="Chiu C.-H."/>
            <person name="Lee Y.-S."/>
            <person name="Embley T.M."/>
            <person name="Coombs G.H."/>
            <person name="Mottram J.C."/>
            <person name="Tachezy J."/>
            <person name="Fraser-Liggett C.M."/>
            <person name="Johnson P.J."/>
        </authorList>
    </citation>
    <scope>NUCLEOTIDE SEQUENCE [LARGE SCALE GENOMIC DNA]</scope>
    <source>
        <strain evidence="3">G3</strain>
    </source>
</reference>
<dbReference type="GO" id="GO:0005829">
    <property type="term" value="C:cytosol"/>
    <property type="evidence" value="ECO:0000318"/>
    <property type="project" value="GO_Central"/>
</dbReference>
<feature type="compositionally biased region" description="Acidic residues" evidence="1">
    <location>
        <begin position="250"/>
        <end position="265"/>
    </location>
</feature>
<dbReference type="VEuPathDB" id="TrichDB:TVAGG3_0263090"/>
<dbReference type="InterPro" id="IPR050164">
    <property type="entry name" value="Peptidase_C19"/>
</dbReference>
<feature type="region of interest" description="Disordered" evidence="1">
    <location>
        <begin position="193"/>
        <end position="273"/>
    </location>
</feature>
<dbReference type="PANTHER" id="PTHR24006:SF925">
    <property type="entry name" value="UBIQUITINYL HYDROLASE 1"/>
    <property type="match status" value="1"/>
</dbReference>
<dbReference type="GO" id="GO:0031647">
    <property type="term" value="P:regulation of protein stability"/>
    <property type="evidence" value="ECO:0000318"/>
    <property type="project" value="GO_Central"/>
</dbReference>
<feature type="compositionally biased region" description="Low complexity" evidence="1">
    <location>
        <begin position="199"/>
        <end position="211"/>
    </location>
</feature>
<dbReference type="STRING" id="5722.A2DC57"/>
<dbReference type="InterPro" id="IPR018200">
    <property type="entry name" value="USP_CS"/>
</dbReference>
<evidence type="ECO:0000256" key="1">
    <source>
        <dbReference type="SAM" id="MobiDB-lite"/>
    </source>
</evidence>
<evidence type="ECO:0000313" key="4">
    <source>
        <dbReference type="Proteomes" id="UP000001542"/>
    </source>
</evidence>
<dbReference type="InParanoid" id="A2DC57"/>
<keyword evidence="4" id="KW-1185">Reference proteome</keyword>
<dbReference type="AlphaFoldDB" id="A2DC57"/>
<dbReference type="EMBL" id="DS113186">
    <property type="protein sequence ID" value="EAY22098.1"/>
    <property type="molecule type" value="Genomic_DNA"/>
</dbReference>
<proteinExistence type="predicted"/>
<feature type="domain" description="USP" evidence="2">
    <location>
        <begin position="307"/>
        <end position="579"/>
    </location>
</feature>
<dbReference type="GO" id="GO:0016579">
    <property type="term" value="P:protein deubiquitination"/>
    <property type="evidence" value="ECO:0007669"/>
    <property type="project" value="InterPro"/>
</dbReference>
<keyword evidence="3" id="KW-0378">Hydrolase</keyword>
<protein>
    <submittedName>
        <fullName evidence="3">Clan CA, family C19, ubiquitin hydrolase-like cysteine peptidase</fullName>
    </submittedName>
</protein>
<dbReference type="Gene3D" id="3.90.70.10">
    <property type="entry name" value="Cysteine proteinases"/>
    <property type="match status" value="1"/>
</dbReference>
<dbReference type="GO" id="GO:0005634">
    <property type="term" value="C:nucleus"/>
    <property type="evidence" value="ECO:0000318"/>
    <property type="project" value="GO_Central"/>
</dbReference>
<dbReference type="PANTHER" id="PTHR24006">
    <property type="entry name" value="UBIQUITIN CARBOXYL-TERMINAL HYDROLASE"/>
    <property type="match status" value="1"/>
</dbReference>
<dbReference type="InterPro" id="IPR038765">
    <property type="entry name" value="Papain-like_cys_pep_sf"/>
</dbReference>